<keyword evidence="4" id="KW-1185">Reference proteome</keyword>
<reference evidence="4" key="1">
    <citation type="journal article" date="2014" name="Proc. Natl. Acad. Sci. U.S.A.">
        <title>Extensive sampling of basidiomycete genomes demonstrates inadequacy of the white-rot/brown-rot paradigm for wood decay fungi.</title>
        <authorList>
            <person name="Riley R."/>
            <person name="Salamov A.A."/>
            <person name="Brown D.W."/>
            <person name="Nagy L.G."/>
            <person name="Floudas D."/>
            <person name="Held B.W."/>
            <person name="Levasseur A."/>
            <person name="Lombard V."/>
            <person name="Morin E."/>
            <person name="Otillar R."/>
            <person name="Lindquist E.A."/>
            <person name="Sun H."/>
            <person name="LaButti K.M."/>
            <person name="Schmutz J."/>
            <person name="Jabbour D."/>
            <person name="Luo H."/>
            <person name="Baker S.E."/>
            <person name="Pisabarro A.G."/>
            <person name="Walton J.D."/>
            <person name="Blanchette R.A."/>
            <person name="Henrissat B."/>
            <person name="Martin F."/>
            <person name="Cullen D."/>
            <person name="Hibbett D.S."/>
            <person name="Grigoriev I.V."/>
        </authorList>
    </citation>
    <scope>NUCLEOTIDE SEQUENCE [LARGE SCALE GENOMIC DNA]</scope>
    <source>
        <strain evidence="4">CBS 339.88</strain>
    </source>
</reference>
<feature type="compositionally biased region" description="Low complexity" evidence="1">
    <location>
        <begin position="9"/>
        <end position="21"/>
    </location>
</feature>
<dbReference type="AlphaFoldDB" id="A0A067SYZ4"/>
<name>A0A067SYZ4_GALM3</name>
<keyword evidence="2" id="KW-0472">Membrane</keyword>
<feature type="compositionally biased region" description="Low complexity" evidence="1">
    <location>
        <begin position="40"/>
        <end position="52"/>
    </location>
</feature>
<dbReference type="Proteomes" id="UP000027222">
    <property type="component" value="Unassembled WGS sequence"/>
</dbReference>
<evidence type="ECO:0000313" key="3">
    <source>
        <dbReference type="EMBL" id="KDR75302.1"/>
    </source>
</evidence>
<evidence type="ECO:0000256" key="2">
    <source>
        <dbReference type="SAM" id="Phobius"/>
    </source>
</evidence>
<feature type="region of interest" description="Disordered" evidence="1">
    <location>
        <begin position="1"/>
        <end position="54"/>
    </location>
</feature>
<gene>
    <name evidence="3" type="ORF">GALMADRAFT_69778</name>
</gene>
<dbReference type="EMBL" id="KL142381">
    <property type="protein sequence ID" value="KDR75302.1"/>
    <property type="molecule type" value="Genomic_DNA"/>
</dbReference>
<evidence type="ECO:0000256" key="1">
    <source>
        <dbReference type="SAM" id="MobiDB-lite"/>
    </source>
</evidence>
<feature type="transmembrane region" description="Helical" evidence="2">
    <location>
        <begin position="63"/>
        <end position="85"/>
    </location>
</feature>
<organism evidence="3 4">
    <name type="scientific">Galerina marginata (strain CBS 339.88)</name>
    <dbReference type="NCBI Taxonomy" id="685588"/>
    <lineage>
        <taxon>Eukaryota</taxon>
        <taxon>Fungi</taxon>
        <taxon>Dikarya</taxon>
        <taxon>Basidiomycota</taxon>
        <taxon>Agaricomycotina</taxon>
        <taxon>Agaricomycetes</taxon>
        <taxon>Agaricomycetidae</taxon>
        <taxon>Agaricales</taxon>
        <taxon>Agaricineae</taxon>
        <taxon>Strophariaceae</taxon>
        <taxon>Galerina</taxon>
    </lineage>
</organism>
<dbReference type="HOGENOM" id="CLU_161529_0_0_1"/>
<protein>
    <submittedName>
        <fullName evidence="3">Uncharacterized protein</fullName>
    </submittedName>
</protein>
<sequence>MSVFGVTRPSQHASASSPSVSLERGGYRMRAPNSRPPPLLLQGHGQPQSSSHRYTQHHMNRNLVLLLLLLAMACMTCFGSAYYLFTNRWDF</sequence>
<evidence type="ECO:0000313" key="4">
    <source>
        <dbReference type="Proteomes" id="UP000027222"/>
    </source>
</evidence>
<keyword evidence="2" id="KW-0812">Transmembrane</keyword>
<accession>A0A067SYZ4</accession>
<dbReference type="STRING" id="685588.A0A067SYZ4"/>
<proteinExistence type="predicted"/>
<keyword evidence="2" id="KW-1133">Transmembrane helix</keyword>